<organism evidence="2 3">
    <name type="scientific">Candidatus Falkowbacteria bacterium RIFOXYC2_FULL_48_21</name>
    <dbReference type="NCBI Taxonomy" id="1798005"/>
    <lineage>
        <taxon>Bacteria</taxon>
        <taxon>Candidatus Falkowiibacteriota</taxon>
    </lineage>
</organism>
<keyword evidence="1" id="KW-1133">Transmembrane helix</keyword>
<feature type="transmembrane region" description="Helical" evidence="1">
    <location>
        <begin position="48"/>
        <end position="67"/>
    </location>
</feature>
<evidence type="ECO:0000256" key="1">
    <source>
        <dbReference type="SAM" id="Phobius"/>
    </source>
</evidence>
<sequence>MKTELEKAKMWKVVFQAAWIGGLILFMISGLAYAWWSPLPPSTMTMVTSAMYFLLGVIFLVQSFFEGRYDALASSPVSVEKYSARKTFAVRSTILFGLIFALLGSVTIWAILQSGAIGGTWLIAGMIFFFSAFVGNSYLWEIFFLKRLGKVETT</sequence>
<accession>A0A1F5T7Y5</accession>
<reference evidence="2 3" key="1">
    <citation type="journal article" date="2016" name="Nat. Commun.">
        <title>Thousands of microbial genomes shed light on interconnected biogeochemical processes in an aquifer system.</title>
        <authorList>
            <person name="Anantharaman K."/>
            <person name="Brown C.T."/>
            <person name="Hug L.A."/>
            <person name="Sharon I."/>
            <person name="Castelle C.J."/>
            <person name="Probst A.J."/>
            <person name="Thomas B.C."/>
            <person name="Singh A."/>
            <person name="Wilkins M.J."/>
            <person name="Karaoz U."/>
            <person name="Brodie E.L."/>
            <person name="Williams K.H."/>
            <person name="Hubbard S.S."/>
            <person name="Banfield J.F."/>
        </authorList>
    </citation>
    <scope>NUCLEOTIDE SEQUENCE [LARGE SCALE GENOMIC DNA]</scope>
</reference>
<feature type="transmembrane region" description="Helical" evidence="1">
    <location>
        <begin position="118"/>
        <end position="140"/>
    </location>
</feature>
<protein>
    <submittedName>
        <fullName evidence="2">Uncharacterized protein</fullName>
    </submittedName>
</protein>
<comment type="caution">
    <text evidence="2">The sequence shown here is derived from an EMBL/GenBank/DDBJ whole genome shotgun (WGS) entry which is preliminary data.</text>
</comment>
<keyword evidence="1" id="KW-0812">Transmembrane</keyword>
<evidence type="ECO:0000313" key="2">
    <source>
        <dbReference type="EMBL" id="OGF35055.1"/>
    </source>
</evidence>
<keyword evidence="1" id="KW-0472">Membrane</keyword>
<dbReference type="AlphaFoldDB" id="A0A1F5T7Y5"/>
<feature type="transmembrane region" description="Helical" evidence="1">
    <location>
        <begin position="12"/>
        <end position="36"/>
    </location>
</feature>
<dbReference type="EMBL" id="MFGM01000060">
    <property type="protein sequence ID" value="OGF35055.1"/>
    <property type="molecule type" value="Genomic_DNA"/>
</dbReference>
<name>A0A1F5T7Y5_9BACT</name>
<gene>
    <name evidence="2" type="ORF">A2482_01135</name>
</gene>
<dbReference type="Proteomes" id="UP000178656">
    <property type="component" value="Unassembled WGS sequence"/>
</dbReference>
<evidence type="ECO:0000313" key="3">
    <source>
        <dbReference type="Proteomes" id="UP000178656"/>
    </source>
</evidence>
<proteinExistence type="predicted"/>
<feature type="transmembrane region" description="Helical" evidence="1">
    <location>
        <begin position="88"/>
        <end position="112"/>
    </location>
</feature>